<gene>
    <name evidence="1" type="ordered locus">Celal_2687</name>
</gene>
<sequence>MFKEEKTFHAPEIGWTINLIDGWNIKSARKVNQNISDGLARIEDSGENVYISGKELGLIMLRTDEITKFQATIIPFIETYENEWDVKYPQIKEVIYAIFLPLKAYK</sequence>
<dbReference type="eggNOG" id="ENOG5030Z9Z">
    <property type="taxonomic scope" value="Bacteria"/>
</dbReference>
<proteinExistence type="predicted"/>
<dbReference type="EMBL" id="CP002453">
    <property type="protein sequence ID" value="ADV49972.1"/>
    <property type="molecule type" value="Genomic_DNA"/>
</dbReference>
<reference evidence="1 2" key="1">
    <citation type="journal article" date="2010" name="Stand. Genomic Sci.">
        <title>Complete genome sequence of Cellulophaga algicola type strain (IC166).</title>
        <authorList>
            <person name="Abt B."/>
            <person name="Lu M."/>
            <person name="Misra M."/>
            <person name="Han C."/>
            <person name="Nolan M."/>
            <person name="Lucas S."/>
            <person name="Hammon N."/>
            <person name="Deshpande S."/>
            <person name="Cheng J.F."/>
            <person name="Tapia R."/>
            <person name="Goodwin L."/>
            <person name="Pitluck S."/>
            <person name="Liolios K."/>
            <person name="Pagani I."/>
            <person name="Ivanova N."/>
            <person name="Mavromatis K."/>
            <person name="Ovchinikova G."/>
            <person name="Pati A."/>
            <person name="Chen A."/>
            <person name="Palaniappan K."/>
            <person name="Land M."/>
            <person name="Hauser L."/>
            <person name="Chang Y.J."/>
            <person name="Jeffries C.D."/>
            <person name="Detter J.C."/>
            <person name="Brambilla E."/>
            <person name="Rohde M."/>
            <person name="Tindall B.J."/>
            <person name="Goker M."/>
            <person name="Woyke T."/>
            <person name="Bristow J."/>
            <person name="Eisen J.A."/>
            <person name="Markowitz V."/>
            <person name="Hugenholtz P."/>
            <person name="Kyrpides N.C."/>
            <person name="Klenk H.P."/>
            <person name="Lapidus A."/>
        </authorList>
    </citation>
    <scope>NUCLEOTIDE SEQUENCE [LARGE SCALE GENOMIC DNA]</scope>
    <source>
        <strain evidence="2">DSM 14237 / IC166 / ACAM 630</strain>
    </source>
</reference>
<dbReference type="HOGENOM" id="CLU_2218339_0_0_10"/>
<evidence type="ECO:0000313" key="2">
    <source>
        <dbReference type="Proteomes" id="UP000008634"/>
    </source>
</evidence>
<dbReference type="AlphaFoldDB" id="E6XBA8"/>
<protein>
    <submittedName>
        <fullName evidence="1">Uncharacterized protein</fullName>
    </submittedName>
</protein>
<dbReference type="OrthoDB" id="760490at2"/>
<dbReference type="KEGG" id="cao:Celal_2687"/>
<dbReference type="Proteomes" id="UP000008634">
    <property type="component" value="Chromosome"/>
</dbReference>
<dbReference type="STRING" id="688270.Celal_2687"/>
<accession>E6XBA8</accession>
<dbReference type="RefSeq" id="WP_013551443.1">
    <property type="nucleotide sequence ID" value="NC_014934.1"/>
</dbReference>
<evidence type="ECO:0000313" key="1">
    <source>
        <dbReference type="EMBL" id="ADV49972.1"/>
    </source>
</evidence>
<keyword evidence="2" id="KW-1185">Reference proteome</keyword>
<organism evidence="1 2">
    <name type="scientific">Cellulophaga algicola (strain DSM 14237 / IC166 / ACAM 630)</name>
    <dbReference type="NCBI Taxonomy" id="688270"/>
    <lineage>
        <taxon>Bacteria</taxon>
        <taxon>Pseudomonadati</taxon>
        <taxon>Bacteroidota</taxon>
        <taxon>Flavobacteriia</taxon>
        <taxon>Flavobacteriales</taxon>
        <taxon>Flavobacteriaceae</taxon>
        <taxon>Cellulophaga</taxon>
    </lineage>
</organism>
<name>E6XBA8_CELAD</name>